<dbReference type="AlphaFoldDB" id="A0AAD8PRM5"/>
<reference evidence="2" key="1">
    <citation type="submission" date="2021-06" db="EMBL/GenBank/DDBJ databases">
        <title>Comparative genomics, transcriptomics and evolutionary studies reveal genomic signatures of adaptation to plant cell wall in hemibiotrophic fungi.</title>
        <authorList>
            <consortium name="DOE Joint Genome Institute"/>
            <person name="Baroncelli R."/>
            <person name="Diaz J.F."/>
            <person name="Benocci T."/>
            <person name="Peng M."/>
            <person name="Battaglia E."/>
            <person name="Haridas S."/>
            <person name="Andreopoulos W."/>
            <person name="Labutti K."/>
            <person name="Pangilinan J."/>
            <person name="Floch G.L."/>
            <person name="Makela M.R."/>
            <person name="Henrissat B."/>
            <person name="Grigoriev I.V."/>
            <person name="Crouch J.A."/>
            <person name="De Vries R.P."/>
            <person name="Sukno S.A."/>
            <person name="Thon M.R."/>
        </authorList>
    </citation>
    <scope>NUCLEOTIDE SEQUENCE</scope>
    <source>
        <strain evidence="2">CBS 125086</strain>
    </source>
</reference>
<dbReference type="Proteomes" id="UP001230504">
    <property type="component" value="Unassembled WGS sequence"/>
</dbReference>
<keyword evidence="3" id="KW-1185">Reference proteome</keyword>
<dbReference type="GeneID" id="85439821"/>
<evidence type="ECO:0000313" key="2">
    <source>
        <dbReference type="EMBL" id="KAK1574414.1"/>
    </source>
</evidence>
<name>A0AAD8PRM5_9PEZI</name>
<sequence length="517" mass="57951">MPVEPPTAEEWEKHRKLIADLYTRRTLKVIRAHLKDVHGFNATETHGQTPPGFPSALKPPLASPYPIDTGVDSRSTTYVGTPGPASFPPTPVSTLGYRSPTVYESEDINVDPDVLCIEIVNIAISILSRLVQERPVGTGFEGCTPTEDHITIYRTLQEDLKHESYIRGCLVNNTSAAPTSSLGERVKDLLKSYHPAMPIGLLSAVNQCMDHNTIQELVFCLTSSSAAVLPRDDDFIHLAHRLRRLLAITSFEKFQQFMEQICQSLESEVVKVLGRRSLVTIYLMFLLSAKKAKRERKPDNKILTMALESMAHVQHAYQDDPKLIMQFSLFITGYCALAGPEGKFDRGVLDMAEDCCDRAEKYLIKLESTDGSKQADIRDAKSHYGKSCSLLADCRYAQGNESYVEHREELHRSSRRLLMLAIACHVDCSLGTMAQFERHKQKLERWCHDANDTPRLQQLKVVENLITEYKQRPKDGPLVPRLPVLQLIEGTTENASPRLGDGGGFLNRQLVATKITP</sequence>
<evidence type="ECO:0000259" key="1">
    <source>
        <dbReference type="Pfam" id="PF14420"/>
    </source>
</evidence>
<organism evidence="2 3">
    <name type="scientific">Colletotrichum navitas</name>
    <dbReference type="NCBI Taxonomy" id="681940"/>
    <lineage>
        <taxon>Eukaryota</taxon>
        <taxon>Fungi</taxon>
        <taxon>Dikarya</taxon>
        <taxon>Ascomycota</taxon>
        <taxon>Pezizomycotina</taxon>
        <taxon>Sordariomycetes</taxon>
        <taxon>Hypocreomycetidae</taxon>
        <taxon>Glomerellales</taxon>
        <taxon>Glomerellaceae</taxon>
        <taxon>Colletotrichum</taxon>
        <taxon>Colletotrichum graminicola species complex</taxon>
    </lineage>
</organism>
<evidence type="ECO:0000313" key="3">
    <source>
        <dbReference type="Proteomes" id="UP001230504"/>
    </source>
</evidence>
<dbReference type="Pfam" id="PF14420">
    <property type="entry name" value="Clr5"/>
    <property type="match status" value="1"/>
</dbReference>
<protein>
    <recommendedName>
        <fullName evidence="1">Clr5 domain-containing protein</fullName>
    </recommendedName>
</protein>
<dbReference type="RefSeq" id="XP_060409941.1">
    <property type="nucleotide sequence ID" value="XM_060555581.1"/>
</dbReference>
<accession>A0AAD8PRM5</accession>
<feature type="domain" description="Clr5" evidence="1">
    <location>
        <begin position="8"/>
        <end position="45"/>
    </location>
</feature>
<dbReference type="InterPro" id="IPR025676">
    <property type="entry name" value="Clr5_dom"/>
</dbReference>
<gene>
    <name evidence="2" type="ORF">LY79DRAFT_523964</name>
</gene>
<dbReference type="EMBL" id="JAHLJV010000076">
    <property type="protein sequence ID" value="KAK1574414.1"/>
    <property type="molecule type" value="Genomic_DNA"/>
</dbReference>
<comment type="caution">
    <text evidence="2">The sequence shown here is derived from an EMBL/GenBank/DDBJ whole genome shotgun (WGS) entry which is preliminary data.</text>
</comment>
<proteinExistence type="predicted"/>